<dbReference type="InterPro" id="IPR018490">
    <property type="entry name" value="cNMP-bd_dom_sf"/>
</dbReference>
<dbReference type="AlphaFoldDB" id="A0AAE0GLU4"/>
<organism evidence="2 3">
    <name type="scientific">Cymbomonas tetramitiformis</name>
    <dbReference type="NCBI Taxonomy" id="36881"/>
    <lineage>
        <taxon>Eukaryota</taxon>
        <taxon>Viridiplantae</taxon>
        <taxon>Chlorophyta</taxon>
        <taxon>Pyramimonadophyceae</taxon>
        <taxon>Pyramimonadales</taxon>
        <taxon>Pyramimonadaceae</taxon>
        <taxon>Cymbomonas</taxon>
    </lineage>
</organism>
<evidence type="ECO:0000313" key="2">
    <source>
        <dbReference type="EMBL" id="KAK3280347.1"/>
    </source>
</evidence>
<comment type="caution">
    <text evidence="2">The sequence shown here is derived from an EMBL/GenBank/DDBJ whole genome shotgun (WGS) entry which is preliminary data.</text>
</comment>
<dbReference type="InterPro" id="IPR000595">
    <property type="entry name" value="cNMP-bd_dom"/>
</dbReference>
<dbReference type="InterPro" id="IPR014710">
    <property type="entry name" value="RmlC-like_jellyroll"/>
</dbReference>
<evidence type="ECO:0000259" key="1">
    <source>
        <dbReference type="PROSITE" id="PS50042"/>
    </source>
</evidence>
<dbReference type="SUPFAM" id="SSF51206">
    <property type="entry name" value="cAMP-binding domain-like"/>
    <property type="match status" value="1"/>
</dbReference>
<proteinExistence type="predicted"/>
<evidence type="ECO:0000313" key="3">
    <source>
        <dbReference type="Proteomes" id="UP001190700"/>
    </source>
</evidence>
<reference evidence="2 3" key="1">
    <citation type="journal article" date="2015" name="Genome Biol. Evol.">
        <title>Comparative Genomics of a Bacterivorous Green Alga Reveals Evolutionary Causalities and Consequences of Phago-Mixotrophic Mode of Nutrition.</title>
        <authorList>
            <person name="Burns J.A."/>
            <person name="Paasch A."/>
            <person name="Narechania A."/>
            <person name="Kim E."/>
        </authorList>
    </citation>
    <scope>NUCLEOTIDE SEQUENCE [LARGE SCALE GENOMIC DNA]</scope>
    <source>
        <strain evidence="2 3">PLY_AMNH</strain>
    </source>
</reference>
<protein>
    <recommendedName>
        <fullName evidence="1">Cyclic nucleotide-binding domain-containing protein</fullName>
    </recommendedName>
</protein>
<keyword evidence="3" id="KW-1185">Reference proteome</keyword>
<gene>
    <name evidence="2" type="ORF">CYMTET_11804</name>
</gene>
<feature type="domain" description="Cyclic nucleotide-binding" evidence="1">
    <location>
        <begin position="133"/>
        <end position="203"/>
    </location>
</feature>
<dbReference type="Proteomes" id="UP001190700">
    <property type="component" value="Unassembled WGS sequence"/>
</dbReference>
<dbReference type="EMBL" id="LGRX02004431">
    <property type="protein sequence ID" value="KAK3280347.1"/>
    <property type="molecule type" value="Genomic_DNA"/>
</dbReference>
<dbReference type="PROSITE" id="PS50042">
    <property type="entry name" value="CNMP_BINDING_3"/>
    <property type="match status" value="1"/>
</dbReference>
<sequence length="255" mass="28819">MLPEGVFTKLPANKELLQKKQKELNAAKDFQAILKHGGVGVSLRKWRQKTVQEKKEEKAPEKEEDNDTAWLVENLGRMPCYQDRALQRRQGEMLDAAVAAQAVESVKESKMSLPSKQAPRPGRVEMLLNTLPTLRHLKKDELESIARSLTYQRYGPFTTVLEQDVPVKNIFLVLQGNLEATSMEFEHCWLVSTGDFFGQEAALNPQDVKSRQFRQPIRIASGEEPAEIGVIGALSKHRVSVCRPLLCCTERHKTS</sequence>
<name>A0AAE0GLU4_9CHLO</name>
<dbReference type="Gene3D" id="2.60.120.10">
    <property type="entry name" value="Jelly Rolls"/>
    <property type="match status" value="1"/>
</dbReference>
<accession>A0AAE0GLU4</accession>